<comment type="caution">
    <text evidence="2">The sequence shown here is derived from an EMBL/GenBank/DDBJ whole genome shotgun (WGS) entry which is preliminary data.</text>
</comment>
<sequence length="693" mass="78275">MASSSSDNDKNDPWSWSEKQFQNLKSEHDRFFQHLKQKIKRVEKQSDIDDTREAQNPFAAFKRFVDANIESLSSSFNVKSGWKKEMERREAEELDISYRWTGSLEHPDDIERDMAKLTEYDRAAALESLDWILTAAEERNLTVPQHKKDALWHDPDSQWGYLDLLGFQAEGRDSVTGKILESLGTQPRWLSVDWFKRSSYSPVRLEAYSELNGSGHRWRAAFEDLLCASLDKPMRSDGDALSHPVGMRTPFGRPQSIYHGPGLDWMLSLLCRGILPGFYPRAFNGSIGSVTRYSLHANQGIPFLFPHECANWQIRGKLPSDPGAAQDMADLLKSIATRATSDRATSDRKVASALEKAGITVEQDLYDALHARIDANEHYTLAREDVPVAQTQTVPGRSGSDLGMVEGEDGRGNAFACAATAEEVEDLMAARRQISEATDRWVPTGDRELDSWDAQDLLRDALDLEDAETATKLINTWQSKYGDVEQMLGLWLVYNFKNGRIIDGEDRLRGPLAEALRQSDLPNNDALKQCAFLERLDHESLEDRRKRRELYQRVYELLPGIPLGNFDFGAFMPISKLGDYVESLEQQLQSLQLSDKAATTADNVSAGKEKEATSAPLKTDTPLKKPDILSALTTTLTTRLPDGTVTTKVVLKQRFTDGREETTESLHTTNENVEQQQQHGQEEQPKKKGWFWT</sequence>
<organism evidence="2 3">
    <name type="scientific">Pseudocercospora musae</name>
    <dbReference type="NCBI Taxonomy" id="113226"/>
    <lineage>
        <taxon>Eukaryota</taxon>
        <taxon>Fungi</taxon>
        <taxon>Dikarya</taxon>
        <taxon>Ascomycota</taxon>
        <taxon>Pezizomycotina</taxon>
        <taxon>Dothideomycetes</taxon>
        <taxon>Dothideomycetidae</taxon>
        <taxon>Mycosphaerellales</taxon>
        <taxon>Mycosphaerellaceae</taxon>
        <taxon>Pseudocercospora</taxon>
    </lineage>
</organism>
<evidence type="ECO:0000256" key="1">
    <source>
        <dbReference type="SAM" id="MobiDB-lite"/>
    </source>
</evidence>
<keyword evidence="3" id="KW-1185">Reference proteome</keyword>
<feature type="region of interest" description="Disordered" evidence="1">
    <location>
        <begin position="602"/>
        <end position="623"/>
    </location>
</feature>
<accession>A0A139IQY4</accession>
<evidence type="ECO:0000313" key="3">
    <source>
        <dbReference type="Proteomes" id="UP000073492"/>
    </source>
</evidence>
<proteinExistence type="predicted"/>
<name>A0A139IQY4_9PEZI</name>
<dbReference type="STRING" id="113226.A0A139IQY4"/>
<dbReference type="EMBL" id="LFZO01000027">
    <property type="protein sequence ID" value="KXT16976.1"/>
    <property type="molecule type" value="Genomic_DNA"/>
</dbReference>
<dbReference type="AlphaFoldDB" id="A0A139IQY4"/>
<dbReference type="OrthoDB" id="4586300at2759"/>
<gene>
    <name evidence="2" type="ORF">AC579_7403</name>
</gene>
<dbReference type="Proteomes" id="UP000073492">
    <property type="component" value="Unassembled WGS sequence"/>
</dbReference>
<protein>
    <submittedName>
        <fullName evidence="2">Uncharacterized protein</fullName>
    </submittedName>
</protein>
<evidence type="ECO:0000313" key="2">
    <source>
        <dbReference type="EMBL" id="KXT16976.1"/>
    </source>
</evidence>
<feature type="region of interest" description="Disordered" evidence="1">
    <location>
        <begin position="656"/>
        <end position="693"/>
    </location>
</feature>
<reference evidence="2 3" key="1">
    <citation type="submission" date="2015-07" db="EMBL/GenBank/DDBJ databases">
        <title>Comparative genomics of the Sigatoka disease complex on banana suggests a link between parallel evolutionary changes in Pseudocercospora fijiensis and Pseudocercospora eumusae and increased virulence on the banana host.</title>
        <authorList>
            <person name="Chang T.-C."/>
            <person name="Salvucci A."/>
            <person name="Crous P.W."/>
            <person name="Stergiopoulos I."/>
        </authorList>
    </citation>
    <scope>NUCLEOTIDE SEQUENCE [LARGE SCALE GENOMIC DNA]</scope>
    <source>
        <strain evidence="2 3">CBS 116634</strain>
    </source>
</reference>